<dbReference type="AlphaFoldDB" id="A0A0D7B230"/>
<protein>
    <submittedName>
        <fullName evidence="2">Uncharacterized protein</fullName>
    </submittedName>
</protein>
<accession>A0A0D7B230</accession>
<evidence type="ECO:0000313" key="3">
    <source>
        <dbReference type="Proteomes" id="UP000054007"/>
    </source>
</evidence>
<feature type="compositionally biased region" description="Polar residues" evidence="1">
    <location>
        <begin position="337"/>
        <end position="356"/>
    </location>
</feature>
<evidence type="ECO:0000256" key="1">
    <source>
        <dbReference type="SAM" id="MobiDB-lite"/>
    </source>
</evidence>
<reference evidence="2 3" key="1">
    <citation type="journal article" date="2015" name="Fungal Genet. Biol.">
        <title>Evolution of novel wood decay mechanisms in Agaricales revealed by the genome sequences of Fistulina hepatica and Cylindrobasidium torrendii.</title>
        <authorList>
            <person name="Floudas D."/>
            <person name="Held B.W."/>
            <person name="Riley R."/>
            <person name="Nagy L.G."/>
            <person name="Koehler G."/>
            <person name="Ransdell A.S."/>
            <person name="Younus H."/>
            <person name="Chow J."/>
            <person name="Chiniquy J."/>
            <person name="Lipzen A."/>
            <person name="Tritt A."/>
            <person name="Sun H."/>
            <person name="Haridas S."/>
            <person name="LaButti K."/>
            <person name="Ohm R.A."/>
            <person name="Kues U."/>
            <person name="Blanchette R.A."/>
            <person name="Grigoriev I.V."/>
            <person name="Minto R.E."/>
            <person name="Hibbett D.S."/>
        </authorList>
    </citation>
    <scope>NUCLEOTIDE SEQUENCE [LARGE SCALE GENOMIC DNA]</scope>
    <source>
        <strain evidence="2 3">FP15055 ss-10</strain>
    </source>
</reference>
<feature type="region of interest" description="Disordered" evidence="1">
    <location>
        <begin position="320"/>
        <end position="418"/>
    </location>
</feature>
<name>A0A0D7B230_9AGAR</name>
<sequence>MATEEGGWDDFWPKDKADRHDWRTILSADERPALGYVPDDFVYPERYDDDLELNKFDPKKPPVHTTSDTNDATSTFYAPKLRTVRNYRHRIRWKGGKREPLVASVAVYGGKEIMSGVGGILFVRYANSVNLSAANGWIIDLLRGTQPGTTWPDDSQPNLIAELIRGYWMIVPIMSPNNVNIIPALLKVLRHNGDPNTDPKDRIPICPTRLAPKGWWFYAFPIQYRNGPTFRVFHPETGREMPETEDKPRHRKNGIIFPSSNDPQFMLHASARWLHTVEKVKKIALADDFNPLQTKMLDELREVSAGWFEKPMKERVSRWNAAVNGKSKKGKTVAVVDSSSPRPVLQQSSDTRTNQDAPRHGNETTLASCAEHIEDAIPVAGPSSSKSKKRRASESSDAGSSAPELPLARPKTKRMRPI</sequence>
<proteinExistence type="predicted"/>
<dbReference type="EMBL" id="KN880646">
    <property type="protein sequence ID" value="KIY64245.1"/>
    <property type="molecule type" value="Genomic_DNA"/>
</dbReference>
<organism evidence="2 3">
    <name type="scientific">Cylindrobasidium torrendii FP15055 ss-10</name>
    <dbReference type="NCBI Taxonomy" id="1314674"/>
    <lineage>
        <taxon>Eukaryota</taxon>
        <taxon>Fungi</taxon>
        <taxon>Dikarya</taxon>
        <taxon>Basidiomycota</taxon>
        <taxon>Agaricomycotina</taxon>
        <taxon>Agaricomycetes</taxon>
        <taxon>Agaricomycetidae</taxon>
        <taxon>Agaricales</taxon>
        <taxon>Marasmiineae</taxon>
        <taxon>Physalacriaceae</taxon>
        <taxon>Cylindrobasidium</taxon>
    </lineage>
</organism>
<keyword evidence="3" id="KW-1185">Reference proteome</keyword>
<dbReference type="Proteomes" id="UP000054007">
    <property type="component" value="Unassembled WGS sequence"/>
</dbReference>
<gene>
    <name evidence="2" type="ORF">CYLTODRAFT_493262</name>
</gene>
<evidence type="ECO:0000313" key="2">
    <source>
        <dbReference type="EMBL" id="KIY64245.1"/>
    </source>
</evidence>